<evidence type="ECO:0000256" key="2">
    <source>
        <dbReference type="ARBA" id="ARBA00023015"/>
    </source>
</evidence>
<dbReference type="PANTHER" id="PTHR16088:SF3">
    <property type="entry name" value="GON-4-LIKE PROTEIN"/>
    <property type="match status" value="1"/>
</dbReference>
<dbReference type="Gene3D" id="1.10.10.60">
    <property type="entry name" value="Homeodomain-like"/>
    <property type="match status" value="1"/>
</dbReference>
<accession>A0AAU9GB85</accession>
<feature type="region of interest" description="Disordered" evidence="6">
    <location>
        <begin position="833"/>
        <end position="858"/>
    </location>
</feature>
<dbReference type="InterPro" id="IPR036600">
    <property type="entry name" value="PAH_sf"/>
</dbReference>
<proteinExistence type="predicted"/>
<feature type="region of interest" description="Disordered" evidence="6">
    <location>
        <begin position="1"/>
        <end position="41"/>
    </location>
</feature>
<evidence type="ECO:0000256" key="1">
    <source>
        <dbReference type="ARBA" id="ARBA00004123"/>
    </source>
</evidence>
<evidence type="ECO:0000256" key="4">
    <source>
        <dbReference type="ARBA" id="ARBA00023242"/>
    </source>
</evidence>
<sequence length="1742" mass="196259">MPNSARKTDGASSASSTPKRTRKRRRIDRQSLDSQVDDDAKEIDRRLRKVARDNSISSEDMHKVVRSVVRNDHVLALVTLKAEDELAKERLVSTEQQKRGAIIITDTPSVAKLTRAKARELNCTPSISLPSLNETPVDANGIEALIRDDLHSDEEDEEYTFKEDDFHESDDDPNTTASDFDSNPCTPNTPLTGAEESPVKLTDDGCFKVPLDKNKAGHEDLRIATRTRSKLCLQETTIEDLQSGFVPPDLEPSDIVEPDMTATDADWMQFLNDFTKPLNNNFLGDDDDLIEDPEYVAVDHIDSEYENAEELRDVNISKKELTDLVSELFAGLLQEGVSFESVELETPQKFLESANISIDPIEQVSRHIDFDEQPVSHQPDLHGFQDALLLPVPVAVTQEADAGRLNSPCKIVNVPADALSEPPELIAVPLGGQPNCFQLAKVIANGPLPLCVPPEQDPFLDYAAAEPSEPPTSTKYSKDRYLKPYDTNFTWEYISVRKHVYAEYDEQFENLRNIQPANPTVRGMGFTRNQHDTLQQQLRIHTQMLTQSYLQTYSHPTLYAMAKKPKELLENLQQRAATDASFNCYNLKEAIELVRQWEHDLNSDDFQEENKKMMEFINKETDLTDGRTRQVPRLAPRIMDLMLDSRVFMYPQYMPRMAFKPRLQHITAWAPSEYQLIAMGLEKHMTDIKNAKRPLRKSADPVRIACKRMAKDMLHDKSGRRIFFKVLELRETDQYNPVKYYFDHERAPPINHILLGFHGGKVLMPRERYQELPSAWQYYIQKTWEKKRAGRTLKPAKASAEASASYIDFVREAIGEDLQLPESLGEAAIPDGGATVSALTEPPKKSQRKPKYAAKKQAHHSSLLTINVNYVFGGGTDTNTQGAGISVPFQQGNLADNVVNINRTLSSSAECSRVLALPSPPPPLGDDAPPAINYTLDALTNSLKLNESEVETTQQELLLVNESNSFTRTANGSGRNCRRARYQIFKPRIQSRNKSRSSLTPPQSRYHSLHKRLRHKLQQRCHHLITSYSAYLQKETDKYIACAPVQLVHRHFLALELYTLMLGDLKMLCNNKVQPPATSTPSSSQQKRSRDDHETARIRKANRQEELLRHMLQPDGSEEQNRNDAIFAYNFYDKVEEALLNADRVEDCKKFNKLLQTFDPQHDKVSDLYLKVENLLLPDYPELAEVFLNFLLPAEAAELGKFFQHFMISNASNFINKLNIYFCKQPAQIRKIYACLSELAELPSVSMKKVENKIMPLLKGNQFLCDWFVRQFPQGKPPKRMMPPVETFNLHELQHNTTGEYTETVHDSVDPVTQPKPPAACRLKYINGRMFYGSKILLPAKLSFMAASIYNEQLYDVPTGSTDALTCVHGIRAHGEKLLSLATSVDSDDAADRSEEDDASRGLIIDTTGDEQNSSSSLEMCDDATLKAHAVRLNASLYGNQNFGATSTPNASHSQGHHPNARKTAINFGELSPRKQANCSGLSPLSGLSPHMDKRKSPTKKVRSPQNQTQPKPRLNVPPMVVIHETRPPPSPAIECAKRLRTLIDQESARDSSDNKAGIRVIAQAKQKPAASLSVPKVEPDTLEEREFLSDSGASRSLPLSPQSFSPVKMDLGQSEEEELEPLRVSAGNTPQHVITTQFDSDEDCKLDVVASLANFENVEEASPVAVAASTSKPASPPYSCSKSAPWTREEDKVILTEMKLGARDREQLIRRMRVKLKNRNINELRTRHQFLMDFLSKLQGK</sequence>
<evidence type="ECO:0000256" key="3">
    <source>
        <dbReference type="ARBA" id="ARBA00023163"/>
    </source>
</evidence>
<comment type="subcellular location">
    <subcellularLocation>
        <location evidence="1 5">Nucleus</location>
    </subcellularLocation>
</comment>
<dbReference type="PROSITE" id="PS51477">
    <property type="entry name" value="PAH"/>
    <property type="match status" value="1"/>
</dbReference>
<feature type="region of interest" description="Disordered" evidence="6">
    <location>
        <begin position="1387"/>
        <end position="1418"/>
    </location>
</feature>
<evidence type="ECO:0008006" key="9">
    <source>
        <dbReference type="Google" id="ProtNLM"/>
    </source>
</evidence>
<feature type="compositionally biased region" description="Polar residues" evidence="6">
    <location>
        <begin position="174"/>
        <end position="191"/>
    </location>
</feature>
<dbReference type="EMBL" id="AP029267">
    <property type="protein sequence ID" value="BFG04790.1"/>
    <property type="molecule type" value="Genomic_DNA"/>
</dbReference>
<feature type="region of interest" description="Disordered" evidence="6">
    <location>
        <begin position="1474"/>
        <end position="1517"/>
    </location>
</feature>
<dbReference type="GO" id="GO:0005634">
    <property type="term" value="C:nucleus"/>
    <property type="evidence" value="ECO:0007669"/>
    <property type="project" value="UniProtKB-SubCell"/>
</dbReference>
<dbReference type="GO" id="GO:0006355">
    <property type="term" value="P:regulation of DNA-templated transcription"/>
    <property type="evidence" value="ECO:0007669"/>
    <property type="project" value="InterPro"/>
</dbReference>
<dbReference type="Proteomes" id="UP001500889">
    <property type="component" value="Chromosome E"/>
</dbReference>
<dbReference type="GO" id="GO:0003712">
    <property type="term" value="F:transcription coregulator activity"/>
    <property type="evidence" value="ECO:0007669"/>
    <property type="project" value="TreeGrafter"/>
</dbReference>
<keyword evidence="4 5" id="KW-0539">Nucleus</keyword>
<feature type="compositionally biased region" description="Basic residues" evidence="6">
    <location>
        <begin position="845"/>
        <end position="858"/>
    </location>
</feature>
<feature type="region of interest" description="Disordered" evidence="6">
    <location>
        <begin position="1586"/>
        <end position="1606"/>
    </location>
</feature>
<feature type="compositionally biased region" description="Acidic residues" evidence="6">
    <location>
        <begin position="1387"/>
        <end position="1398"/>
    </location>
</feature>
<feature type="compositionally biased region" description="Low complexity" evidence="6">
    <location>
        <begin position="1480"/>
        <end position="1490"/>
    </location>
</feature>
<evidence type="ECO:0000313" key="7">
    <source>
        <dbReference type="EMBL" id="BFG04790.1"/>
    </source>
</evidence>
<feature type="compositionally biased region" description="Low complexity" evidence="6">
    <location>
        <begin position="1074"/>
        <end position="1086"/>
    </location>
</feature>
<dbReference type="InterPro" id="IPR052435">
    <property type="entry name" value="YY1-Transcr_Regul"/>
</dbReference>
<dbReference type="InterPro" id="IPR003822">
    <property type="entry name" value="PAH"/>
</dbReference>
<dbReference type="PANTHER" id="PTHR16088">
    <property type="entry name" value="YY1 ASSOCIATED PROTEIN-RELATED"/>
    <property type="match status" value="1"/>
</dbReference>
<evidence type="ECO:0000256" key="5">
    <source>
        <dbReference type="PROSITE-ProRule" id="PRU00810"/>
    </source>
</evidence>
<reference evidence="7 8" key="1">
    <citation type="submission" date="2024-02" db="EMBL/GenBank/DDBJ databases">
        <title>A chromosome-level genome assembly of Drosophila madeirensis, a fruit fly species endemic to Madeira island.</title>
        <authorList>
            <person name="Tomihara K."/>
            <person name="Llopart A."/>
            <person name="Yamamoto D."/>
        </authorList>
    </citation>
    <scope>NUCLEOTIDE SEQUENCE [LARGE SCALE GENOMIC DNA]</scope>
    <source>
        <strain evidence="7 8">RF1</strain>
    </source>
</reference>
<keyword evidence="8" id="KW-1185">Reference proteome</keyword>
<evidence type="ECO:0000313" key="8">
    <source>
        <dbReference type="Proteomes" id="UP001500889"/>
    </source>
</evidence>
<keyword evidence="3" id="KW-0804">Transcription</keyword>
<feature type="region of interest" description="Disordered" evidence="6">
    <location>
        <begin position="1073"/>
        <end position="1096"/>
    </location>
</feature>
<evidence type="ECO:0000256" key="6">
    <source>
        <dbReference type="SAM" id="MobiDB-lite"/>
    </source>
</evidence>
<name>A0AAU9GB85_DROMD</name>
<dbReference type="SUPFAM" id="SSF47762">
    <property type="entry name" value="PAH2 domain"/>
    <property type="match status" value="1"/>
</dbReference>
<organism evidence="7 8">
    <name type="scientific">Drosophila madeirensis</name>
    <name type="common">Fruit fly</name>
    <dbReference type="NCBI Taxonomy" id="30013"/>
    <lineage>
        <taxon>Eukaryota</taxon>
        <taxon>Metazoa</taxon>
        <taxon>Ecdysozoa</taxon>
        <taxon>Arthropoda</taxon>
        <taxon>Hexapoda</taxon>
        <taxon>Insecta</taxon>
        <taxon>Pterygota</taxon>
        <taxon>Neoptera</taxon>
        <taxon>Endopterygota</taxon>
        <taxon>Diptera</taxon>
        <taxon>Brachycera</taxon>
        <taxon>Muscomorpha</taxon>
        <taxon>Ephydroidea</taxon>
        <taxon>Drosophilidae</taxon>
        <taxon>Drosophila</taxon>
        <taxon>Sophophora</taxon>
    </lineage>
</organism>
<keyword evidence="2" id="KW-0805">Transcription regulation</keyword>
<feature type="compositionally biased region" description="Polar residues" evidence="6">
    <location>
        <begin position="1592"/>
        <end position="1606"/>
    </location>
</feature>
<protein>
    <recommendedName>
        <fullName evidence="9">GON-4-like protein</fullName>
    </recommendedName>
</protein>
<feature type="region of interest" description="Disordered" evidence="6">
    <location>
        <begin position="148"/>
        <end position="200"/>
    </location>
</feature>
<gene>
    <name evidence="7" type="ORF">DMAD_03664</name>
</gene>